<organism evidence="1 2">
    <name type="scientific">Sinorhizobium numidicum</name>
    <dbReference type="NCBI Taxonomy" id="680248"/>
    <lineage>
        <taxon>Bacteria</taxon>
        <taxon>Pseudomonadati</taxon>
        <taxon>Pseudomonadota</taxon>
        <taxon>Alphaproteobacteria</taxon>
        <taxon>Hyphomicrobiales</taxon>
        <taxon>Rhizobiaceae</taxon>
        <taxon>Sinorhizobium/Ensifer group</taxon>
        <taxon>Sinorhizobium</taxon>
    </lineage>
</organism>
<evidence type="ECO:0000313" key="2">
    <source>
        <dbReference type="Proteomes" id="UP001235547"/>
    </source>
</evidence>
<dbReference type="EMBL" id="CP120371">
    <property type="protein sequence ID" value="WEX84499.1"/>
    <property type="molecule type" value="Genomic_DNA"/>
</dbReference>
<protein>
    <submittedName>
        <fullName evidence="1">Uncharacterized protein</fullName>
    </submittedName>
</protein>
<reference evidence="1 2" key="1">
    <citation type="submission" date="2023-03" db="EMBL/GenBank/DDBJ databases">
        <authorList>
            <person name="Kaur S."/>
            <person name="Espinosa-Saiz D."/>
            <person name="Velazquez E."/>
            <person name="Menendez E."/>
            <person name="diCenzo G.C."/>
        </authorList>
    </citation>
    <scope>NUCLEOTIDE SEQUENCE [LARGE SCALE GENOMIC DNA]</scope>
    <source>
        <strain evidence="1 2">LMG 27395</strain>
    </source>
</reference>
<proteinExistence type="predicted"/>
<dbReference type="Proteomes" id="UP001235547">
    <property type="component" value="Chromosome 1"/>
</dbReference>
<evidence type="ECO:0000313" key="1">
    <source>
        <dbReference type="EMBL" id="WEX84499.1"/>
    </source>
</evidence>
<dbReference type="RefSeq" id="WP_280735421.1">
    <property type="nucleotide sequence ID" value="NZ_CP120368.1"/>
</dbReference>
<keyword evidence="2" id="KW-1185">Reference proteome</keyword>
<accession>A0ABY8D0S9</accession>
<name>A0ABY8D0S9_9HYPH</name>
<gene>
    <name evidence="1" type="ORF">PYH38_003383</name>
</gene>
<sequence>MLIDTIDKRLSAAEISQGYPSAERILDYPLHHPLLGEYVVEILEDIHVAMSHFDQAAYASFVRQNREVMRAMRARATSYWNVYYRQTYPDGKSYPAIASSINWMLGQVSIVRNGSTSAVARESALRNKSASGATFRRPENADYGDFRNTFISAVWLDRAKLNMF</sequence>